<protein>
    <recommendedName>
        <fullName evidence="3">MarR family protein</fullName>
    </recommendedName>
</protein>
<keyword evidence="2" id="KW-1185">Reference proteome</keyword>
<organism evidence="1 2">
    <name type="scientific">Lentzea cavernae</name>
    <dbReference type="NCBI Taxonomy" id="2020703"/>
    <lineage>
        <taxon>Bacteria</taxon>
        <taxon>Bacillati</taxon>
        <taxon>Actinomycetota</taxon>
        <taxon>Actinomycetes</taxon>
        <taxon>Pseudonocardiales</taxon>
        <taxon>Pseudonocardiaceae</taxon>
        <taxon>Lentzea</taxon>
    </lineage>
</organism>
<dbReference type="RefSeq" id="WP_191305467.1">
    <property type="nucleotide sequence ID" value="NZ_BNAR01000027.1"/>
</dbReference>
<comment type="caution">
    <text evidence="1">The sequence shown here is derived from an EMBL/GenBank/DDBJ whole genome shotgun (WGS) entry which is preliminary data.</text>
</comment>
<evidence type="ECO:0008006" key="3">
    <source>
        <dbReference type="Google" id="ProtNLM"/>
    </source>
</evidence>
<sequence>MFGVDRTPNRYKTEARYLLSGRALPWTPSSPPSRCLTGRCSSSRSSPPHWTLRLTEPGLFIDADVPALTRSGAERQGIIGQVGVELSALLLIDPARRLGVRAAAEALSRAPSSISDAFAALRAAGLVDAENEPAVPDLFWELAEHWKPTSRDVASIPSPNARDSAALRLGMEEVESTVGWALTTAR</sequence>
<dbReference type="EMBL" id="BNAR01000027">
    <property type="protein sequence ID" value="GHH61907.1"/>
    <property type="molecule type" value="Genomic_DNA"/>
</dbReference>
<evidence type="ECO:0000313" key="1">
    <source>
        <dbReference type="EMBL" id="GHH61907.1"/>
    </source>
</evidence>
<evidence type="ECO:0000313" key="2">
    <source>
        <dbReference type="Proteomes" id="UP000605568"/>
    </source>
</evidence>
<name>A0ABQ3MX56_9PSEU</name>
<proteinExistence type="predicted"/>
<gene>
    <name evidence="1" type="ORF">GCM10017774_88900</name>
</gene>
<reference evidence="2" key="1">
    <citation type="journal article" date="2019" name="Int. J. Syst. Evol. Microbiol.">
        <title>The Global Catalogue of Microorganisms (GCM) 10K type strain sequencing project: providing services to taxonomists for standard genome sequencing and annotation.</title>
        <authorList>
            <consortium name="The Broad Institute Genomics Platform"/>
            <consortium name="The Broad Institute Genome Sequencing Center for Infectious Disease"/>
            <person name="Wu L."/>
            <person name="Ma J."/>
        </authorList>
    </citation>
    <scope>NUCLEOTIDE SEQUENCE [LARGE SCALE GENOMIC DNA]</scope>
    <source>
        <strain evidence="2">CGMCC 4.7367</strain>
    </source>
</reference>
<dbReference type="Proteomes" id="UP000605568">
    <property type="component" value="Unassembled WGS sequence"/>
</dbReference>
<accession>A0ABQ3MX56</accession>